<dbReference type="KEGG" id="rsin:B6N60_02921"/>
<sequence length="34" mass="3684">MLVALGELVLFTLPKGNYRGVLLCASSEKISITF</sequence>
<dbReference type="EMBL" id="CP021056">
    <property type="protein sequence ID" value="QXE24217.1"/>
    <property type="molecule type" value="Genomic_DNA"/>
</dbReference>
<evidence type="ECO:0000313" key="1">
    <source>
        <dbReference type="EMBL" id="QXE24217.1"/>
    </source>
</evidence>
<keyword evidence="2" id="KW-1185">Reference proteome</keyword>
<reference evidence="1" key="1">
    <citation type="submission" date="2017-04" db="EMBL/GenBank/DDBJ databases">
        <title>Genome deletions in a multicellular cyanobacterial endosymbiont for morphological adaptation in marine diatoms.</title>
        <authorList>
            <person name="Wang Y."/>
            <person name="Gao H."/>
            <person name="Li R."/>
            <person name="Xu X."/>
        </authorList>
    </citation>
    <scope>NUCLEOTIDE SEQUENCE</scope>
    <source>
        <strain evidence="1">FACHB 800</strain>
    </source>
</reference>
<dbReference type="Proteomes" id="UP000683511">
    <property type="component" value="Chromosome"/>
</dbReference>
<organism evidence="1 2">
    <name type="scientific">Richelia sinica FACHB-800</name>
    <dbReference type="NCBI Taxonomy" id="1357546"/>
    <lineage>
        <taxon>Bacteria</taxon>
        <taxon>Bacillati</taxon>
        <taxon>Cyanobacteriota</taxon>
        <taxon>Cyanophyceae</taxon>
        <taxon>Nostocales</taxon>
        <taxon>Nostocaceae</taxon>
        <taxon>Richelia</taxon>
    </lineage>
</organism>
<name>A0A975T8P7_9NOST</name>
<accession>A0A975T8P7</accession>
<gene>
    <name evidence="1" type="ORF">B6N60_02921</name>
</gene>
<evidence type="ECO:0000313" key="2">
    <source>
        <dbReference type="Proteomes" id="UP000683511"/>
    </source>
</evidence>
<protein>
    <submittedName>
        <fullName evidence="1">Uncharacterized protein</fullName>
    </submittedName>
</protein>
<proteinExistence type="predicted"/>
<dbReference type="AlphaFoldDB" id="A0A975T8P7"/>